<keyword evidence="3" id="KW-1185">Reference proteome</keyword>
<feature type="region of interest" description="Disordered" evidence="1">
    <location>
        <begin position="127"/>
        <end position="147"/>
    </location>
</feature>
<evidence type="ECO:0000256" key="1">
    <source>
        <dbReference type="SAM" id="MobiDB-lite"/>
    </source>
</evidence>
<evidence type="ECO:0000313" key="3">
    <source>
        <dbReference type="Proteomes" id="UP001218188"/>
    </source>
</evidence>
<reference evidence="2" key="1">
    <citation type="submission" date="2023-03" db="EMBL/GenBank/DDBJ databases">
        <title>Massive genome expansion in bonnet fungi (Mycena s.s.) driven by repeated elements and novel gene families across ecological guilds.</title>
        <authorList>
            <consortium name="Lawrence Berkeley National Laboratory"/>
            <person name="Harder C.B."/>
            <person name="Miyauchi S."/>
            <person name="Viragh M."/>
            <person name="Kuo A."/>
            <person name="Thoen E."/>
            <person name="Andreopoulos B."/>
            <person name="Lu D."/>
            <person name="Skrede I."/>
            <person name="Drula E."/>
            <person name="Henrissat B."/>
            <person name="Morin E."/>
            <person name="Kohler A."/>
            <person name="Barry K."/>
            <person name="LaButti K."/>
            <person name="Morin E."/>
            <person name="Salamov A."/>
            <person name="Lipzen A."/>
            <person name="Mereny Z."/>
            <person name="Hegedus B."/>
            <person name="Baldrian P."/>
            <person name="Stursova M."/>
            <person name="Weitz H."/>
            <person name="Taylor A."/>
            <person name="Grigoriev I.V."/>
            <person name="Nagy L.G."/>
            <person name="Martin F."/>
            <person name="Kauserud H."/>
        </authorList>
    </citation>
    <scope>NUCLEOTIDE SEQUENCE</scope>
    <source>
        <strain evidence="2">CBHHK200</strain>
    </source>
</reference>
<gene>
    <name evidence="2" type="ORF">C8F04DRAFT_1176023</name>
</gene>
<name>A0AAD6TBL2_9AGAR</name>
<dbReference type="EMBL" id="JARJCM010000011">
    <property type="protein sequence ID" value="KAJ7042943.1"/>
    <property type="molecule type" value="Genomic_DNA"/>
</dbReference>
<comment type="caution">
    <text evidence="2">The sequence shown here is derived from an EMBL/GenBank/DDBJ whole genome shotgun (WGS) entry which is preliminary data.</text>
</comment>
<protein>
    <submittedName>
        <fullName evidence="2">Uncharacterized protein</fullName>
    </submittedName>
</protein>
<dbReference type="AlphaFoldDB" id="A0AAD6TBL2"/>
<evidence type="ECO:0000313" key="2">
    <source>
        <dbReference type="EMBL" id="KAJ7042943.1"/>
    </source>
</evidence>
<accession>A0AAD6TBL2</accession>
<dbReference type="Proteomes" id="UP001218188">
    <property type="component" value="Unassembled WGS sequence"/>
</dbReference>
<organism evidence="2 3">
    <name type="scientific">Mycena alexandri</name>
    <dbReference type="NCBI Taxonomy" id="1745969"/>
    <lineage>
        <taxon>Eukaryota</taxon>
        <taxon>Fungi</taxon>
        <taxon>Dikarya</taxon>
        <taxon>Basidiomycota</taxon>
        <taxon>Agaricomycotina</taxon>
        <taxon>Agaricomycetes</taxon>
        <taxon>Agaricomycetidae</taxon>
        <taxon>Agaricales</taxon>
        <taxon>Marasmiineae</taxon>
        <taxon>Mycenaceae</taxon>
        <taxon>Mycena</taxon>
    </lineage>
</organism>
<proteinExistence type="predicted"/>
<sequence>MAQKAFIFAASKAQKEDMFASQHRVQRRQYFHDVELFLRGGVKSRDLQMRRPRIRHDGHKARGFTAIVPWQGVAAVAAQQPGKAGAGDCSVLFNELTGKMEVSQQNTRIVGASRRRVWAKSHLVSKRPTFHSPRPENGKSPAPRLPSLTASHETGCFGSQRKKTSTELFCYLYPKACTAFMLSITFKRPRHEKIATILALLHRIDRTASGFFWCLMLLEMQTVQSGTPLAKQGQRSRMSVAYKPDESGRSLMEAALRILISNWRKLRRTGDTAKSIRVPTSSHSSAQRLFQVHHKLESISEE</sequence>